<dbReference type="PROSITE" id="PS50928">
    <property type="entry name" value="ABC_TM1"/>
    <property type="match status" value="1"/>
</dbReference>
<dbReference type="InterPro" id="IPR050809">
    <property type="entry name" value="UgpAE/MalFG_permease"/>
</dbReference>
<evidence type="ECO:0000259" key="8">
    <source>
        <dbReference type="PROSITE" id="PS50928"/>
    </source>
</evidence>
<dbReference type="InterPro" id="IPR000515">
    <property type="entry name" value="MetI-like"/>
</dbReference>
<dbReference type="Proteomes" id="UP000191554">
    <property type="component" value="Unassembled WGS sequence"/>
</dbReference>
<keyword evidence="2 7" id="KW-0813">Transport</keyword>
<feature type="transmembrane region" description="Helical" evidence="7">
    <location>
        <begin position="99"/>
        <end position="119"/>
    </location>
</feature>
<evidence type="ECO:0000313" key="10">
    <source>
        <dbReference type="Proteomes" id="UP000191554"/>
    </source>
</evidence>
<dbReference type="Gene3D" id="1.10.3720.10">
    <property type="entry name" value="MetI-like"/>
    <property type="match status" value="1"/>
</dbReference>
<keyword evidence="9" id="KW-0762">Sugar transport</keyword>
<keyword evidence="3" id="KW-1003">Cell membrane</keyword>
<feature type="transmembrane region" description="Helical" evidence="7">
    <location>
        <begin position="302"/>
        <end position="320"/>
    </location>
</feature>
<evidence type="ECO:0000313" key="9">
    <source>
        <dbReference type="EMBL" id="OPX44268.1"/>
    </source>
</evidence>
<keyword evidence="6 7" id="KW-0472">Membrane</keyword>
<dbReference type="GO" id="GO:0005886">
    <property type="term" value="C:plasma membrane"/>
    <property type="evidence" value="ECO:0007669"/>
    <property type="project" value="UniProtKB-SubCell"/>
</dbReference>
<proteinExistence type="inferred from homology"/>
<reference evidence="9 10" key="1">
    <citation type="submission" date="2017-03" db="EMBL/GenBank/DDBJ databases">
        <title>Genome sequence of Clostridium hungatei DSM 14427.</title>
        <authorList>
            <person name="Poehlein A."/>
            <person name="Daniel R."/>
        </authorList>
    </citation>
    <scope>NUCLEOTIDE SEQUENCE [LARGE SCALE GENOMIC DNA]</scope>
    <source>
        <strain evidence="9 10">DSM 14427</strain>
    </source>
</reference>
<gene>
    <name evidence="9" type="primary">yteP_6</name>
    <name evidence="9" type="ORF">CLHUN_18220</name>
</gene>
<dbReference type="EMBL" id="MZGX01000010">
    <property type="protein sequence ID" value="OPX44268.1"/>
    <property type="molecule type" value="Genomic_DNA"/>
</dbReference>
<dbReference type="GO" id="GO:0055085">
    <property type="term" value="P:transmembrane transport"/>
    <property type="evidence" value="ECO:0007669"/>
    <property type="project" value="InterPro"/>
</dbReference>
<dbReference type="InterPro" id="IPR035906">
    <property type="entry name" value="MetI-like_sf"/>
</dbReference>
<evidence type="ECO:0000256" key="5">
    <source>
        <dbReference type="ARBA" id="ARBA00022989"/>
    </source>
</evidence>
<dbReference type="AlphaFoldDB" id="A0A1V4SK60"/>
<evidence type="ECO:0000256" key="7">
    <source>
        <dbReference type="RuleBase" id="RU363032"/>
    </source>
</evidence>
<dbReference type="PANTHER" id="PTHR43227:SF11">
    <property type="entry name" value="BLL4140 PROTEIN"/>
    <property type="match status" value="1"/>
</dbReference>
<dbReference type="SUPFAM" id="SSF161098">
    <property type="entry name" value="MetI-like"/>
    <property type="match status" value="1"/>
</dbReference>
<dbReference type="CDD" id="cd06261">
    <property type="entry name" value="TM_PBP2"/>
    <property type="match status" value="1"/>
</dbReference>
<dbReference type="PANTHER" id="PTHR43227">
    <property type="entry name" value="BLL4140 PROTEIN"/>
    <property type="match status" value="1"/>
</dbReference>
<keyword evidence="4 7" id="KW-0812">Transmembrane</keyword>
<feature type="transmembrane region" description="Helical" evidence="7">
    <location>
        <begin position="131"/>
        <end position="155"/>
    </location>
</feature>
<keyword evidence="5 7" id="KW-1133">Transmembrane helix</keyword>
<comment type="similarity">
    <text evidence="7">Belongs to the binding-protein-dependent transport system permease family.</text>
</comment>
<dbReference type="Pfam" id="PF00528">
    <property type="entry name" value="BPD_transp_1"/>
    <property type="match status" value="1"/>
</dbReference>
<feature type="transmembrane region" description="Helical" evidence="7">
    <location>
        <begin position="238"/>
        <end position="258"/>
    </location>
</feature>
<accession>A0A1V4SK60</accession>
<evidence type="ECO:0000256" key="3">
    <source>
        <dbReference type="ARBA" id="ARBA00022475"/>
    </source>
</evidence>
<dbReference type="OrthoDB" id="2637002at2"/>
<organism evidence="9 10">
    <name type="scientific">Ruminiclostridium hungatei</name>
    <name type="common">Clostridium hungatei</name>
    <dbReference type="NCBI Taxonomy" id="48256"/>
    <lineage>
        <taxon>Bacteria</taxon>
        <taxon>Bacillati</taxon>
        <taxon>Bacillota</taxon>
        <taxon>Clostridia</taxon>
        <taxon>Eubacteriales</taxon>
        <taxon>Oscillospiraceae</taxon>
        <taxon>Ruminiclostridium</taxon>
    </lineage>
</organism>
<name>A0A1V4SK60_RUMHU</name>
<comment type="caution">
    <text evidence="9">The sequence shown here is derived from an EMBL/GenBank/DDBJ whole genome shotgun (WGS) entry which is preliminary data.</text>
</comment>
<dbReference type="STRING" id="48256.CLHUN_18220"/>
<evidence type="ECO:0000256" key="1">
    <source>
        <dbReference type="ARBA" id="ARBA00004651"/>
    </source>
</evidence>
<keyword evidence="10" id="KW-1185">Reference proteome</keyword>
<evidence type="ECO:0000256" key="4">
    <source>
        <dbReference type="ARBA" id="ARBA00022692"/>
    </source>
</evidence>
<evidence type="ECO:0000256" key="2">
    <source>
        <dbReference type="ARBA" id="ARBA00022448"/>
    </source>
</evidence>
<feature type="domain" description="ABC transmembrane type-1" evidence="8">
    <location>
        <begin position="95"/>
        <end position="316"/>
    </location>
</feature>
<protein>
    <submittedName>
        <fullName evidence="9">Putative multiple-sugar transport system permease YteP</fullName>
    </submittedName>
</protein>
<dbReference type="RefSeq" id="WP_080064264.1">
    <property type="nucleotide sequence ID" value="NZ_MZGX01000010.1"/>
</dbReference>
<feature type="transmembrane region" description="Helical" evidence="7">
    <location>
        <begin position="30"/>
        <end position="57"/>
    </location>
</feature>
<comment type="subcellular location">
    <subcellularLocation>
        <location evidence="1 7">Cell membrane</location>
        <topology evidence="1 7">Multi-pass membrane protein</topology>
    </subcellularLocation>
</comment>
<sequence>MESSLTTKRGKALKSVHKHGFLYELKKNKVLFLMMLPALAVILVNNYLPMAGVLIAFKNFKYFGRNFFENFFKSKWVGLENFEFFTATPDAFTITRNTLLYNLAFIVIGLVISVFFAIILNEIKGKYTSKFYQASMFLPYFMSWIVVSYLVFALLSEEQGFVNKSLLPMLGVSADALPTWYGDPGKWPIILTLVNTWKFTGYNCVVYVAAIAGIDQEYYEAATVDGASRFYQIRKITIPLLTPLMVILTLLAVGRVFYSDFGLFFSVTRNVGTLFETIGVIDTYVYNALRNLNDVGMASAAGLYQSLCGFILVLSSNLIVRKIDPDKALF</sequence>
<evidence type="ECO:0000256" key="6">
    <source>
        <dbReference type="ARBA" id="ARBA00023136"/>
    </source>
</evidence>